<dbReference type="Proteomes" id="UP001215598">
    <property type="component" value="Unassembled WGS sequence"/>
</dbReference>
<evidence type="ECO:0000259" key="2">
    <source>
        <dbReference type="Pfam" id="PF00561"/>
    </source>
</evidence>
<keyword evidence="4" id="KW-1185">Reference proteome</keyword>
<dbReference type="GO" id="GO:0008126">
    <property type="term" value="F:acetylesterase activity"/>
    <property type="evidence" value="ECO:0007669"/>
    <property type="project" value="TreeGrafter"/>
</dbReference>
<dbReference type="Gene3D" id="3.40.50.1820">
    <property type="entry name" value="alpha/beta hydrolase"/>
    <property type="match status" value="1"/>
</dbReference>
<dbReference type="GO" id="GO:0051793">
    <property type="term" value="P:medium-chain fatty acid catabolic process"/>
    <property type="evidence" value="ECO:0007669"/>
    <property type="project" value="TreeGrafter"/>
</dbReference>
<dbReference type="InterPro" id="IPR050960">
    <property type="entry name" value="AB_hydrolase_4_sf"/>
</dbReference>
<comment type="caution">
    <text evidence="3">The sequence shown here is derived from an EMBL/GenBank/DDBJ whole genome shotgun (WGS) entry which is preliminary data.</text>
</comment>
<evidence type="ECO:0000256" key="1">
    <source>
        <dbReference type="ARBA" id="ARBA00010884"/>
    </source>
</evidence>
<dbReference type="PANTHER" id="PTHR10794:SF63">
    <property type="entry name" value="ALPHA_BETA HYDROLASE 1, ISOFORM A"/>
    <property type="match status" value="1"/>
</dbReference>
<dbReference type="SUPFAM" id="SSF53474">
    <property type="entry name" value="alpha/beta-Hydrolases"/>
    <property type="match status" value="1"/>
</dbReference>
<dbReference type="PANTHER" id="PTHR10794">
    <property type="entry name" value="ABHYDROLASE DOMAIN-CONTAINING PROTEIN"/>
    <property type="match status" value="1"/>
</dbReference>
<name>A0AAD7JYU4_9AGAR</name>
<proteinExistence type="inferred from homology"/>
<dbReference type="AlphaFoldDB" id="A0AAD7JYU4"/>
<evidence type="ECO:0000313" key="3">
    <source>
        <dbReference type="EMBL" id="KAJ7774803.1"/>
    </source>
</evidence>
<gene>
    <name evidence="3" type="ORF">B0H16DRAFT_1508472</name>
</gene>
<accession>A0AAD7JYU4</accession>
<protein>
    <submittedName>
        <fullName evidence="3">Alpha/Beta hydrolase protein</fullName>
    </submittedName>
</protein>
<feature type="domain" description="AB hydrolase-1" evidence="2">
    <location>
        <begin position="127"/>
        <end position="357"/>
    </location>
</feature>
<dbReference type="Pfam" id="PF00561">
    <property type="entry name" value="Abhydrolase_1"/>
    <property type="match status" value="1"/>
</dbReference>
<dbReference type="GO" id="GO:0051792">
    <property type="term" value="P:medium-chain fatty acid biosynthetic process"/>
    <property type="evidence" value="ECO:0007669"/>
    <property type="project" value="TreeGrafter"/>
</dbReference>
<organism evidence="3 4">
    <name type="scientific">Mycena metata</name>
    <dbReference type="NCBI Taxonomy" id="1033252"/>
    <lineage>
        <taxon>Eukaryota</taxon>
        <taxon>Fungi</taxon>
        <taxon>Dikarya</taxon>
        <taxon>Basidiomycota</taxon>
        <taxon>Agaricomycotina</taxon>
        <taxon>Agaricomycetes</taxon>
        <taxon>Agaricomycetidae</taxon>
        <taxon>Agaricales</taxon>
        <taxon>Marasmiineae</taxon>
        <taxon>Mycenaceae</taxon>
        <taxon>Mycena</taxon>
    </lineage>
</organism>
<sequence length="459" mass="49796">MSVVAALVPVVVVMGALFSVARRRKESVLIHFPDKPASVQIHQSDGSTSTESLQHLVESRCASLRSKFQPLWWLFSGHLQTIFCVVGDFTKTDRLQYNRKLLRLEEGGTIGLDFAPADSSNVKDDAPIIVVLHGLTGGSYESYVRAVLVPACKPVEEGGLGYRGVVVNYRGCAGVPITSPQLYSAGHTGDIRQALVYISQIYPRAPLLGLGFSLGANVLTRYLAEEGEQSRLISGCALACPWDLAKNNDGLRYSFIGRFYSKAMATNLINLVKRNLDALSKFPDHMIAEHIPAVFKLKGALLDDFDNTFTRIAGGSPPDFPFASAQDYYKWGSSHNVVSKIRVPYLAINSADDPVVRHVPMDGGGNSLVVMALTAAGGHLGWFEAGSGGTVDRWIKAPVLEWMALTGEVIVHTTSRPAPRVYIEDGYYREEGRDGGVKEVEGGGLIDASSWQGINLQGL</sequence>
<reference evidence="3" key="1">
    <citation type="submission" date="2023-03" db="EMBL/GenBank/DDBJ databases">
        <title>Massive genome expansion in bonnet fungi (Mycena s.s.) driven by repeated elements and novel gene families across ecological guilds.</title>
        <authorList>
            <consortium name="Lawrence Berkeley National Laboratory"/>
            <person name="Harder C.B."/>
            <person name="Miyauchi S."/>
            <person name="Viragh M."/>
            <person name="Kuo A."/>
            <person name="Thoen E."/>
            <person name="Andreopoulos B."/>
            <person name="Lu D."/>
            <person name="Skrede I."/>
            <person name="Drula E."/>
            <person name="Henrissat B."/>
            <person name="Morin E."/>
            <person name="Kohler A."/>
            <person name="Barry K."/>
            <person name="LaButti K."/>
            <person name="Morin E."/>
            <person name="Salamov A."/>
            <person name="Lipzen A."/>
            <person name="Mereny Z."/>
            <person name="Hegedus B."/>
            <person name="Baldrian P."/>
            <person name="Stursova M."/>
            <person name="Weitz H."/>
            <person name="Taylor A."/>
            <person name="Grigoriev I.V."/>
            <person name="Nagy L.G."/>
            <person name="Martin F."/>
            <person name="Kauserud H."/>
        </authorList>
    </citation>
    <scope>NUCLEOTIDE SEQUENCE</scope>
    <source>
        <strain evidence="3">CBHHK182m</strain>
    </source>
</reference>
<dbReference type="InterPro" id="IPR029058">
    <property type="entry name" value="AB_hydrolase_fold"/>
</dbReference>
<keyword evidence="3" id="KW-0378">Hydrolase</keyword>
<dbReference type="InterPro" id="IPR000073">
    <property type="entry name" value="AB_hydrolase_1"/>
</dbReference>
<dbReference type="EMBL" id="JARKIB010000011">
    <property type="protein sequence ID" value="KAJ7774803.1"/>
    <property type="molecule type" value="Genomic_DNA"/>
</dbReference>
<evidence type="ECO:0000313" key="4">
    <source>
        <dbReference type="Proteomes" id="UP001215598"/>
    </source>
</evidence>
<dbReference type="GO" id="GO:0047372">
    <property type="term" value="F:monoacylglycerol lipase activity"/>
    <property type="evidence" value="ECO:0007669"/>
    <property type="project" value="TreeGrafter"/>
</dbReference>
<comment type="similarity">
    <text evidence="1">Belongs to the AB hydrolase superfamily. AB hydrolase 4 family.</text>
</comment>